<dbReference type="Pfam" id="PF01196">
    <property type="entry name" value="Ribosomal_L17"/>
    <property type="match status" value="1"/>
</dbReference>
<accession>A0ABP8KY00</accession>
<evidence type="ECO:0000256" key="3">
    <source>
        <dbReference type="ARBA" id="ARBA00023274"/>
    </source>
</evidence>
<dbReference type="Gene3D" id="3.90.1030.10">
    <property type="entry name" value="Ribosomal protein L17"/>
    <property type="match status" value="1"/>
</dbReference>
<keyword evidence="8" id="KW-1185">Reference proteome</keyword>
<comment type="similarity">
    <text evidence="1 4 5">Belongs to the bacterial ribosomal protein bL17 family.</text>
</comment>
<dbReference type="RefSeq" id="WP_345215070.1">
    <property type="nucleotide sequence ID" value="NZ_BAABGN010000002.1"/>
</dbReference>
<dbReference type="SUPFAM" id="SSF64263">
    <property type="entry name" value="Prokaryotic ribosomal protein L17"/>
    <property type="match status" value="1"/>
</dbReference>
<proteinExistence type="inferred from homology"/>
<feature type="compositionally biased region" description="Basic and acidic residues" evidence="6">
    <location>
        <begin position="126"/>
        <end position="142"/>
    </location>
</feature>
<gene>
    <name evidence="4" type="primary">rplQ</name>
    <name evidence="7" type="ORF">GCM10023169_06740</name>
</gene>
<evidence type="ECO:0000313" key="7">
    <source>
        <dbReference type="EMBL" id="GAA4417847.1"/>
    </source>
</evidence>
<evidence type="ECO:0000256" key="2">
    <source>
        <dbReference type="ARBA" id="ARBA00022980"/>
    </source>
</evidence>
<evidence type="ECO:0000313" key="8">
    <source>
        <dbReference type="Proteomes" id="UP001500622"/>
    </source>
</evidence>
<comment type="subunit">
    <text evidence="4">Part of the 50S ribosomal subunit. Contacts protein L32.</text>
</comment>
<dbReference type="EMBL" id="BAABGN010000002">
    <property type="protein sequence ID" value="GAA4417847.1"/>
    <property type="molecule type" value="Genomic_DNA"/>
</dbReference>
<evidence type="ECO:0000256" key="5">
    <source>
        <dbReference type="RuleBase" id="RU000660"/>
    </source>
</evidence>
<organism evidence="7 8">
    <name type="scientific">Georgenia halophila</name>
    <dbReference type="NCBI Taxonomy" id="620889"/>
    <lineage>
        <taxon>Bacteria</taxon>
        <taxon>Bacillati</taxon>
        <taxon>Actinomycetota</taxon>
        <taxon>Actinomycetes</taxon>
        <taxon>Micrococcales</taxon>
        <taxon>Bogoriellaceae</taxon>
        <taxon>Georgenia</taxon>
    </lineage>
</organism>
<dbReference type="InterPro" id="IPR000456">
    <property type="entry name" value="Ribosomal_bL17"/>
</dbReference>
<comment type="caution">
    <text evidence="7">The sequence shown here is derived from an EMBL/GenBank/DDBJ whole genome shotgun (WGS) entry which is preliminary data.</text>
</comment>
<name>A0ABP8KY00_9MICO</name>
<evidence type="ECO:0000256" key="1">
    <source>
        <dbReference type="ARBA" id="ARBA00008777"/>
    </source>
</evidence>
<dbReference type="InterPro" id="IPR036373">
    <property type="entry name" value="Ribosomal_bL17_sf"/>
</dbReference>
<feature type="compositionally biased region" description="Low complexity" evidence="6">
    <location>
        <begin position="163"/>
        <end position="207"/>
    </location>
</feature>
<keyword evidence="2 4" id="KW-0689">Ribosomal protein</keyword>
<dbReference type="PANTHER" id="PTHR14413:SF16">
    <property type="entry name" value="LARGE RIBOSOMAL SUBUNIT PROTEIN BL17M"/>
    <property type="match status" value="1"/>
</dbReference>
<dbReference type="PROSITE" id="PS01167">
    <property type="entry name" value="RIBOSOMAL_L17"/>
    <property type="match status" value="1"/>
</dbReference>
<dbReference type="Proteomes" id="UP001500622">
    <property type="component" value="Unassembled WGS sequence"/>
</dbReference>
<feature type="region of interest" description="Disordered" evidence="6">
    <location>
        <begin position="124"/>
        <end position="225"/>
    </location>
</feature>
<feature type="compositionally biased region" description="Low complexity" evidence="6">
    <location>
        <begin position="143"/>
        <end position="156"/>
    </location>
</feature>
<evidence type="ECO:0000256" key="6">
    <source>
        <dbReference type="SAM" id="MobiDB-lite"/>
    </source>
</evidence>
<dbReference type="NCBIfam" id="TIGR00059">
    <property type="entry name" value="L17"/>
    <property type="match status" value="1"/>
</dbReference>
<dbReference type="InterPro" id="IPR047859">
    <property type="entry name" value="Ribosomal_bL17_CS"/>
</dbReference>
<protein>
    <recommendedName>
        <fullName evidence="4">Large ribosomal subunit protein bL17</fullName>
    </recommendedName>
</protein>
<sequence>MPTPAKGPRLGGSAAHERLMLANLATALFEHKRITTTEHRAKRLSPVAEKLITLAKRGDLPARRKVLATVRRKDVVAELFEETAPKFAERNGGYTRITKVAPRKGDNAPMAVIELVLEPVSPKQATVKEAEKAAERGAKKADAAPAGAAKTDAAEAPSEEEVAAATAETVEAEAPGEQGSATESVEASETAEAQQAAAESSAAAADAKAADAEAGQSKGSVDPRK</sequence>
<dbReference type="HAMAP" id="MF_01368">
    <property type="entry name" value="Ribosomal_bL17"/>
    <property type="match status" value="1"/>
</dbReference>
<keyword evidence="3 4" id="KW-0687">Ribonucleoprotein</keyword>
<reference evidence="8" key="1">
    <citation type="journal article" date="2019" name="Int. J. Syst. Evol. Microbiol.">
        <title>The Global Catalogue of Microorganisms (GCM) 10K type strain sequencing project: providing services to taxonomists for standard genome sequencing and annotation.</title>
        <authorList>
            <consortium name="The Broad Institute Genomics Platform"/>
            <consortium name="The Broad Institute Genome Sequencing Center for Infectious Disease"/>
            <person name="Wu L."/>
            <person name="Ma J."/>
        </authorList>
    </citation>
    <scope>NUCLEOTIDE SEQUENCE [LARGE SCALE GENOMIC DNA]</scope>
    <source>
        <strain evidence="8">JCM 17810</strain>
    </source>
</reference>
<evidence type="ECO:0000256" key="4">
    <source>
        <dbReference type="HAMAP-Rule" id="MF_01368"/>
    </source>
</evidence>
<dbReference type="PANTHER" id="PTHR14413">
    <property type="entry name" value="RIBOSOMAL PROTEIN L17"/>
    <property type="match status" value="1"/>
</dbReference>